<reference evidence="1" key="1">
    <citation type="submission" date="2023-07" db="EMBL/GenBank/DDBJ databases">
        <title>Black Yeasts Isolated from many extreme environments.</title>
        <authorList>
            <person name="Coleine C."/>
            <person name="Stajich J.E."/>
            <person name="Selbmann L."/>
        </authorList>
    </citation>
    <scope>NUCLEOTIDE SEQUENCE</scope>
    <source>
        <strain evidence="1">CCFEE 5714</strain>
    </source>
</reference>
<dbReference type="Proteomes" id="UP001281147">
    <property type="component" value="Unassembled WGS sequence"/>
</dbReference>
<evidence type="ECO:0000313" key="1">
    <source>
        <dbReference type="EMBL" id="KAK3716811.1"/>
    </source>
</evidence>
<sequence length="396" mass="45434">MNEELDMAKATIATLGMISDIRDYTAEIQRDIVKAAKEGSLRDTDRLLLNATQFQCTVSMEGLKVAESCVRKMAASPMTSHELDTEEERVYRFTMRSYNIARPHIQQFLLSISKSPLFGEHDIEVLRERLLRARRMLERTVDIIRKPDSYHWTCHLHSYSAHCAHVGHFHTSDGLVWPNHDEDILEFIPLPSLPALTFRNFKYHTLPTSSTCDHFLDSLCNAVAASSLHKRGKIARLSHTFGRALAEEKFGKESWPEDIESTTFMTFGDPAGEDEPVHLGILLPGSSQIFWPHGLPTWSTRGDAVFIETCERKIEGKRCYRFRPIAVARLFQDTTQTVHFVDLPAEIRNMIYAQILEQEESHTFSHRQPAMSLTFRLANEELLSLLFKKRGWFVKA</sequence>
<name>A0ACC3NH38_9PEZI</name>
<proteinExistence type="predicted"/>
<gene>
    <name evidence="1" type="ORF">LTR37_006161</name>
</gene>
<dbReference type="EMBL" id="JAUTXU010000040">
    <property type="protein sequence ID" value="KAK3716811.1"/>
    <property type="molecule type" value="Genomic_DNA"/>
</dbReference>
<evidence type="ECO:0000313" key="2">
    <source>
        <dbReference type="Proteomes" id="UP001281147"/>
    </source>
</evidence>
<organism evidence="1 2">
    <name type="scientific">Vermiconidia calcicola</name>
    <dbReference type="NCBI Taxonomy" id="1690605"/>
    <lineage>
        <taxon>Eukaryota</taxon>
        <taxon>Fungi</taxon>
        <taxon>Dikarya</taxon>
        <taxon>Ascomycota</taxon>
        <taxon>Pezizomycotina</taxon>
        <taxon>Dothideomycetes</taxon>
        <taxon>Dothideomycetidae</taxon>
        <taxon>Mycosphaerellales</taxon>
        <taxon>Extremaceae</taxon>
        <taxon>Vermiconidia</taxon>
    </lineage>
</organism>
<protein>
    <submittedName>
        <fullName evidence="1">Uncharacterized protein</fullName>
    </submittedName>
</protein>
<keyword evidence="2" id="KW-1185">Reference proteome</keyword>
<comment type="caution">
    <text evidence="1">The sequence shown here is derived from an EMBL/GenBank/DDBJ whole genome shotgun (WGS) entry which is preliminary data.</text>
</comment>
<accession>A0ACC3NH38</accession>